<dbReference type="PANTHER" id="PTHR24071">
    <property type="entry name" value="RAN GTPASE"/>
    <property type="match status" value="1"/>
</dbReference>
<organism evidence="3 4">
    <name type="scientific">Nyctereutes procyonoides</name>
    <name type="common">Raccoon dog</name>
    <name type="synonym">Canis procyonoides</name>
    <dbReference type="NCBI Taxonomy" id="34880"/>
    <lineage>
        <taxon>Eukaryota</taxon>
        <taxon>Metazoa</taxon>
        <taxon>Chordata</taxon>
        <taxon>Craniata</taxon>
        <taxon>Vertebrata</taxon>
        <taxon>Euteleostomi</taxon>
        <taxon>Mammalia</taxon>
        <taxon>Eutheria</taxon>
        <taxon>Laurasiatheria</taxon>
        <taxon>Carnivora</taxon>
        <taxon>Caniformia</taxon>
        <taxon>Canidae</taxon>
        <taxon>Nyctereutes</taxon>
    </lineage>
</organism>
<evidence type="ECO:0000313" key="3">
    <source>
        <dbReference type="EMBL" id="CAD7684629.1"/>
    </source>
</evidence>
<dbReference type="InterPro" id="IPR002041">
    <property type="entry name" value="Ran_GTPase"/>
</dbReference>
<evidence type="ECO:0000256" key="2">
    <source>
        <dbReference type="ARBA" id="ARBA00023134"/>
    </source>
</evidence>
<dbReference type="PROSITE" id="PS51418">
    <property type="entry name" value="RAN"/>
    <property type="match status" value="1"/>
</dbReference>
<dbReference type="Gene3D" id="3.40.50.300">
    <property type="entry name" value="P-loop containing nucleotide triphosphate hydrolases"/>
    <property type="match status" value="1"/>
</dbReference>
<protein>
    <submittedName>
        <fullName evidence="3">(raccoon dog) hypothetical protein</fullName>
    </submittedName>
</protein>
<proteinExistence type="predicted"/>
<dbReference type="SUPFAM" id="SSF52540">
    <property type="entry name" value="P-loop containing nucleoside triphosphate hydrolases"/>
    <property type="match status" value="1"/>
</dbReference>
<comment type="caution">
    <text evidence="3">The sequence shown here is derived from an EMBL/GenBank/DDBJ whole genome shotgun (WGS) entry which is preliminary data.</text>
</comment>
<evidence type="ECO:0000313" key="4">
    <source>
        <dbReference type="Proteomes" id="UP000645828"/>
    </source>
</evidence>
<keyword evidence="4" id="KW-1185">Reference proteome</keyword>
<dbReference type="GO" id="GO:0003924">
    <property type="term" value="F:GTPase activity"/>
    <property type="evidence" value="ECO:0007669"/>
    <property type="project" value="InterPro"/>
</dbReference>
<dbReference type="GO" id="GO:0005525">
    <property type="term" value="F:GTP binding"/>
    <property type="evidence" value="ECO:0007669"/>
    <property type="project" value="UniProtKB-KW"/>
</dbReference>
<dbReference type="GO" id="GO:0005737">
    <property type="term" value="C:cytoplasm"/>
    <property type="evidence" value="ECO:0007669"/>
    <property type="project" value="TreeGrafter"/>
</dbReference>
<dbReference type="GO" id="GO:0006606">
    <property type="term" value="P:protein import into nucleus"/>
    <property type="evidence" value="ECO:0007669"/>
    <property type="project" value="TreeGrafter"/>
</dbReference>
<dbReference type="AlphaFoldDB" id="A0A811Z8U3"/>
<dbReference type="InterPro" id="IPR027417">
    <property type="entry name" value="P-loop_NTPase"/>
</dbReference>
<keyword evidence="1" id="KW-0547">Nucleotide-binding</keyword>
<sequence>MKAAQGAPQVQFKLYVATLEVDVHPLVFHTNRGPIKFNVGGTAGQEKFGGLRDGDYIQNGPNWPRDLVQLWECIPIVLCDNQGGTKHRKLKYYDISAKSNYNFEKSFLWLVRNLLETRTWCLSPSLLLSHQKLILAKTRLKDEDRNPRPRNLCRR</sequence>
<dbReference type="PANTHER" id="PTHR24071:SF0">
    <property type="entry name" value="GTP-BINDING NUCLEAR PROTEIN RAN"/>
    <property type="match status" value="1"/>
</dbReference>
<dbReference type="GO" id="GO:0005634">
    <property type="term" value="C:nucleus"/>
    <property type="evidence" value="ECO:0007669"/>
    <property type="project" value="TreeGrafter"/>
</dbReference>
<evidence type="ECO:0000256" key="1">
    <source>
        <dbReference type="ARBA" id="ARBA00022741"/>
    </source>
</evidence>
<dbReference type="SMART" id="SM00176">
    <property type="entry name" value="RAN"/>
    <property type="match status" value="1"/>
</dbReference>
<keyword evidence="2" id="KW-0342">GTP-binding</keyword>
<accession>A0A811Z8U3</accession>
<dbReference type="EMBL" id="CAJHUB010000758">
    <property type="protein sequence ID" value="CAD7684629.1"/>
    <property type="molecule type" value="Genomic_DNA"/>
</dbReference>
<name>A0A811Z8U3_NYCPR</name>
<dbReference type="Proteomes" id="UP000645828">
    <property type="component" value="Unassembled WGS sequence"/>
</dbReference>
<gene>
    <name evidence="3" type="ORF">NYPRO_LOCUS17422</name>
</gene>
<dbReference type="GO" id="GO:0000054">
    <property type="term" value="P:ribosomal subunit export from nucleus"/>
    <property type="evidence" value="ECO:0007669"/>
    <property type="project" value="TreeGrafter"/>
</dbReference>
<reference evidence="3" key="1">
    <citation type="submission" date="2020-12" db="EMBL/GenBank/DDBJ databases">
        <authorList>
            <consortium name="Molecular Ecology Group"/>
        </authorList>
    </citation>
    <scope>NUCLEOTIDE SEQUENCE</scope>
    <source>
        <strain evidence="3">TBG_1078</strain>
    </source>
</reference>